<feature type="region of interest" description="Disordered" evidence="1">
    <location>
        <begin position="223"/>
        <end position="289"/>
    </location>
</feature>
<sequence>MQLNQLQRQVTQASQPESRGSKHMGNVTLQKFEGRDQNPIKFWSLFIQYCTLYRFTESETVGMFPLHVSSTVQDWFYLLEEGVRRNLQRLKEAFLERFQRRNLEYSLQHIKQNQSESVNDYINRILAQTSDSSVPEAILVSMIVGGLRPDLTAIVMPQVPKTHQQFLAAASTAEKTVQMTKAKPIENLTLQVANIASMEDRLSAMLTDKLSSSVAEISAIQAHNNNQSNGPYQRQNYQQRPKTTFQQRNYQRPSSSSCQGCAKSSQDGTSYSLPDVEGNPGSAKLLRPHPKSWKVLKEEAKSESHDETHVTYESYRVVKMNEVTLLLNVVVKFHNLQDIKCDNPNFELTTLIKYGPCVKCIYKCTECKFTSPCVNLFDEIQTSKRVDLTLES</sequence>
<dbReference type="Proteomes" id="UP000596742">
    <property type="component" value="Unassembled WGS sequence"/>
</dbReference>
<proteinExistence type="predicted"/>
<gene>
    <name evidence="3" type="ORF">MGAL_10B076480</name>
</gene>
<dbReference type="PANTHER" id="PTHR33223:SF10">
    <property type="entry name" value="AMINOTRANSFERASE-LIKE PLANT MOBILE DOMAIN-CONTAINING PROTEIN"/>
    <property type="match status" value="1"/>
</dbReference>
<dbReference type="InterPro" id="IPR005162">
    <property type="entry name" value="Retrotrans_gag_dom"/>
</dbReference>
<feature type="region of interest" description="Disordered" evidence="1">
    <location>
        <begin position="1"/>
        <end position="24"/>
    </location>
</feature>
<accession>A0A8B6BG83</accession>
<evidence type="ECO:0000259" key="2">
    <source>
        <dbReference type="Pfam" id="PF03732"/>
    </source>
</evidence>
<feature type="compositionally biased region" description="Low complexity" evidence="1">
    <location>
        <begin position="254"/>
        <end position="266"/>
    </location>
</feature>
<evidence type="ECO:0000313" key="3">
    <source>
        <dbReference type="EMBL" id="VDH89534.1"/>
    </source>
</evidence>
<protein>
    <recommendedName>
        <fullName evidence="2">Retrotransposon gag domain-containing protein</fullName>
    </recommendedName>
</protein>
<feature type="compositionally biased region" description="Polar residues" evidence="1">
    <location>
        <begin position="223"/>
        <end position="253"/>
    </location>
</feature>
<dbReference type="EMBL" id="UYJE01000046">
    <property type="protein sequence ID" value="VDH89534.1"/>
    <property type="molecule type" value="Genomic_DNA"/>
</dbReference>
<dbReference type="AlphaFoldDB" id="A0A8B6BG83"/>
<organism evidence="3 4">
    <name type="scientific">Mytilus galloprovincialis</name>
    <name type="common">Mediterranean mussel</name>
    <dbReference type="NCBI Taxonomy" id="29158"/>
    <lineage>
        <taxon>Eukaryota</taxon>
        <taxon>Metazoa</taxon>
        <taxon>Spiralia</taxon>
        <taxon>Lophotrochozoa</taxon>
        <taxon>Mollusca</taxon>
        <taxon>Bivalvia</taxon>
        <taxon>Autobranchia</taxon>
        <taxon>Pteriomorphia</taxon>
        <taxon>Mytilida</taxon>
        <taxon>Mytiloidea</taxon>
        <taxon>Mytilidae</taxon>
        <taxon>Mytilinae</taxon>
        <taxon>Mytilus</taxon>
    </lineage>
</organism>
<evidence type="ECO:0000313" key="4">
    <source>
        <dbReference type="Proteomes" id="UP000596742"/>
    </source>
</evidence>
<comment type="caution">
    <text evidence="3">The sequence shown here is derived from an EMBL/GenBank/DDBJ whole genome shotgun (WGS) entry which is preliminary data.</text>
</comment>
<dbReference type="OrthoDB" id="6116553at2759"/>
<keyword evidence="4" id="KW-1185">Reference proteome</keyword>
<name>A0A8B6BG83_MYTGA</name>
<reference evidence="3" key="1">
    <citation type="submission" date="2018-11" db="EMBL/GenBank/DDBJ databases">
        <authorList>
            <person name="Alioto T."/>
            <person name="Alioto T."/>
        </authorList>
    </citation>
    <scope>NUCLEOTIDE SEQUENCE</scope>
</reference>
<feature type="compositionally biased region" description="Polar residues" evidence="1">
    <location>
        <begin position="1"/>
        <end position="18"/>
    </location>
</feature>
<dbReference type="PANTHER" id="PTHR33223">
    <property type="entry name" value="CCHC-TYPE DOMAIN-CONTAINING PROTEIN"/>
    <property type="match status" value="1"/>
</dbReference>
<evidence type="ECO:0000256" key="1">
    <source>
        <dbReference type="SAM" id="MobiDB-lite"/>
    </source>
</evidence>
<dbReference type="Pfam" id="PF03732">
    <property type="entry name" value="Retrotrans_gag"/>
    <property type="match status" value="1"/>
</dbReference>
<feature type="domain" description="Retrotransposon gag" evidence="2">
    <location>
        <begin position="63"/>
        <end position="149"/>
    </location>
</feature>